<reference evidence="8" key="1">
    <citation type="submission" date="2020-11" db="EMBL/GenBank/DDBJ databases">
        <authorList>
            <person name="Tran Van P."/>
        </authorList>
    </citation>
    <scope>NUCLEOTIDE SEQUENCE</scope>
</reference>
<dbReference type="InterPro" id="IPR038089">
    <property type="entry name" value="Med31_sf"/>
</dbReference>
<evidence type="ECO:0000256" key="5">
    <source>
        <dbReference type="ARBA" id="ARBA00023163"/>
    </source>
</evidence>
<evidence type="ECO:0000256" key="6">
    <source>
        <dbReference type="ARBA" id="ARBA00023242"/>
    </source>
</evidence>
<comment type="subunit">
    <text evidence="7">Component of the Mediator complex.</text>
</comment>
<accession>A0A7R9HM40</accession>
<organism evidence="8">
    <name type="scientific">Timema monikensis</name>
    <dbReference type="NCBI Taxonomy" id="170555"/>
    <lineage>
        <taxon>Eukaryota</taxon>
        <taxon>Metazoa</taxon>
        <taxon>Ecdysozoa</taxon>
        <taxon>Arthropoda</taxon>
        <taxon>Hexapoda</taxon>
        <taxon>Insecta</taxon>
        <taxon>Pterygota</taxon>
        <taxon>Neoptera</taxon>
        <taxon>Polyneoptera</taxon>
        <taxon>Phasmatodea</taxon>
        <taxon>Timematodea</taxon>
        <taxon>Timematoidea</taxon>
        <taxon>Timematidae</taxon>
        <taxon>Timema</taxon>
    </lineage>
</organism>
<evidence type="ECO:0000256" key="4">
    <source>
        <dbReference type="ARBA" id="ARBA00023159"/>
    </source>
</evidence>
<name>A0A7R9HM40_9NEOP</name>
<dbReference type="InterPro" id="IPR008831">
    <property type="entry name" value="Mediator_Med31"/>
</dbReference>
<evidence type="ECO:0000256" key="2">
    <source>
        <dbReference type="ARBA" id="ARBA00006378"/>
    </source>
</evidence>
<dbReference type="Gene3D" id="1.10.10.1340">
    <property type="entry name" value="Mediator of RNA polymerase II, submodule Med31 (Soh1)"/>
    <property type="match status" value="1"/>
</dbReference>
<keyword evidence="6 7" id="KW-0539">Nucleus</keyword>
<dbReference type="EMBL" id="OB793472">
    <property type="protein sequence ID" value="CAD7427501.1"/>
    <property type="molecule type" value="Genomic_DNA"/>
</dbReference>
<dbReference type="PANTHER" id="PTHR13186">
    <property type="entry name" value="MEDIATOR OF RNA POLYMERASE II TRANSCRIPTION SUBUNIT 31"/>
    <property type="match status" value="1"/>
</dbReference>
<dbReference type="Pfam" id="PF05669">
    <property type="entry name" value="Med31"/>
    <property type="match status" value="1"/>
</dbReference>
<keyword evidence="4 7" id="KW-0010">Activator</keyword>
<proteinExistence type="inferred from homology"/>
<comment type="function">
    <text evidence="7">Component of the Mediator complex, a coactivator involved in the regulated transcription of nearly all RNA polymerase II-dependent genes. Mediator functions as a bridge to convey information from gene-specific regulatory proteins to the basal RNA polymerase II transcription machinery. Mediator is recruited to promoters by direct interactions with regulatory proteins and serves as a scaffold for the assembly of a functional preinitiation complex with RNA polymerase II and the general transcription factors.</text>
</comment>
<dbReference type="AlphaFoldDB" id="A0A7R9HM40"/>
<dbReference type="GO" id="GO:0003712">
    <property type="term" value="F:transcription coregulator activity"/>
    <property type="evidence" value="ECO:0007669"/>
    <property type="project" value="InterPro"/>
</dbReference>
<dbReference type="GO" id="GO:0016592">
    <property type="term" value="C:mediator complex"/>
    <property type="evidence" value="ECO:0007669"/>
    <property type="project" value="InterPro"/>
</dbReference>
<evidence type="ECO:0000313" key="8">
    <source>
        <dbReference type="EMBL" id="CAD7427501.1"/>
    </source>
</evidence>
<comment type="similarity">
    <text evidence="2 7">Belongs to the Mediator complex subunit 31 family.</text>
</comment>
<keyword evidence="5 7" id="KW-0804">Transcription</keyword>
<gene>
    <name evidence="8" type="ORF">TMSB3V08_LOCUS4340</name>
</gene>
<evidence type="ECO:0000256" key="3">
    <source>
        <dbReference type="ARBA" id="ARBA00023015"/>
    </source>
</evidence>
<evidence type="ECO:0000256" key="1">
    <source>
        <dbReference type="ARBA" id="ARBA00004123"/>
    </source>
</evidence>
<dbReference type="GO" id="GO:0006355">
    <property type="term" value="P:regulation of DNA-templated transcription"/>
    <property type="evidence" value="ECO:0007669"/>
    <property type="project" value="InterPro"/>
</dbReference>
<protein>
    <recommendedName>
        <fullName evidence="7">Mediator of RNA polymerase II transcription subunit 31</fullName>
    </recommendedName>
</protein>
<keyword evidence="3 7" id="KW-0805">Transcription regulation</keyword>
<evidence type="ECO:0000256" key="7">
    <source>
        <dbReference type="RuleBase" id="RU364129"/>
    </source>
</evidence>
<sequence>MSAKHDKLCSRPNINDEVAGDSHLLIFPGMMRLAGEHCSIIRREDPEMYMHTGCHGRGDRGSNLAQVLVRMTAKNCFETDDQQLRFQAEQEFVQCLGDPNYLNFLAQRGYFKEKDQQRLRFQIELEFVQCLERSCVVIETSAVCPLQPGEHRHKCQLRNADIGGSEIPCNLMVLLHTMPTRQHYRDDYSFVGDMLAAPSINTPISVRRAGSHVVCSPPSTKLPMPLKHR</sequence>
<comment type="subcellular location">
    <subcellularLocation>
        <location evidence="1 7">Nucleus</location>
    </subcellularLocation>
</comment>